<keyword evidence="1" id="KW-0812">Transmembrane</keyword>
<protein>
    <submittedName>
        <fullName evidence="3">Solute carrier organic anion transporter family member 4A1-like</fullName>
    </submittedName>
</protein>
<dbReference type="GeneID" id="103512784"/>
<dbReference type="GO" id="GO:0043252">
    <property type="term" value="P:sodium-independent organic anion transport"/>
    <property type="evidence" value="ECO:0007669"/>
    <property type="project" value="TreeGrafter"/>
</dbReference>
<dbReference type="GO" id="GO:0015347">
    <property type="term" value="F:sodium-independent organic anion transmembrane transporter activity"/>
    <property type="evidence" value="ECO:0007669"/>
    <property type="project" value="TreeGrafter"/>
</dbReference>
<evidence type="ECO:0000313" key="2">
    <source>
        <dbReference type="Proteomes" id="UP000079169"/>
    </source>
</evidence>
<organism evidence="2 3">
    <name type="scientific">Diaphorina citri</name>
    <name type="common">Asian citrus psyllid</name>
    <dbReference type="NCBI Taxonomy" id="121845"/>
    <lineage>
        <taxon>Eukaryota</taxon>
        <taxon>Metazoa</taxon>
        <taxon>Ecdysozoa</taxon>
        <taxon>Arthropoda</taxon>
        <taxon>Hexapoda</taxon>
        <taxon>Insecta</taxon>
        <taxon>Pterygota</taxon>
        <taxon>Neoptera</taxon>
        <taxon>Paraneoptera</taxon>
        <taxon>Hemiptera</taxon>
        <taxon>Sternorrhyncha</taxon>
        <taxon>Psylloidea</taxon>
        <taxon>Psyllidae</taxon>
        <taxon>Diaphorininae</taxon>
        <taxon>Diaphorina</taxon>
    </lineage>
</organism>
<feature type="transmembrane region" description="Helical" evidence="1">
    <location>
        <begin position="67"/>
        <end position="88"/>
    </location>
</feature>
<dbReference type="PANTHER" id="PTHR11388">
    <property type="entry name" value="ORGANIC ANION TRANSPORTER"/>
    <property type="match status" value="1"/>
</dbReference>
<dbReference type="InterPro" id="IPR004156">
    <property type="entry name" value="OATP"/>
</dbReference>
<evidence type="ECO:0000313" key="3">
    <source>
        <dbReference type="RefSeq" id="XP_026681970.1"/>
    </source>
</evidence>
<reference evidence="3" key="1">
    <citation type="submission" date="2025-08" db="UniProtKB">
        <authorList>
            <consortium name="RefSeq"/>
        </authorList>
    </citation>
    <scope>IDENTIFICATION</scope>
</reference>
<dbReference type="PaxDb" id="121845-A0A3Q0J5I4"/>
<evidence type="ECO:0000256" key="1">
    <source>
        <dbReference type="SAM" id="Phobius"/>
    </source>
</evidence>
<dbReference type="PANTHER" id="PTHR11388:SF100">
    <property type="entry name" value="SOLUTE CARRIER ORGANIC ANION TRANSPORTER FAMILY MEMBER 4A1"/>
    <property type="match status" value="1"/>
</dbReference>
<keyword evidence="1" id="KW-0472">Membrane</keyword>
<dbReference type="AlphaFoldDB" id="A0A3Q0J5I4"/>
<gene>
    <name evidence="3" type="primary">LOC103512784</name>
</gene>
<dbReference type="KEGG" id="dci:103512784"/>
<keyword evidence="1" id="KW-1133">Transmembrane helix</keyword>
<keyword evidence="2" id="KW-1185">Reference proteome</keyword>
<sequence>MKHLPVAPLCSSDGIVFGSPCQAGCQEMCTGPNRTQLFTNCSLLTNSSAVLSSDQCPDSTLVHLIGFQYIFTVVRSLVITCPLISLFINLRCVVKKVRPLSLGLLTCLTTLISSFNADTFYAKHITGKK</sequence>
<proteinExistence type="predicted"/>
<dbReference type="Proteomes" id="UP000079169">
    <property type="component" value="Unplaced"/>
</dbReference>
<name>A0A3Q0J5I4_DIACI</name>
<dbReference type="RefSeq" id="XP_026681970.1">
    <property type="nucleotide sequence ID" value="XM_026826169.1"/>
</dbReference>
<accession>A0A3Q0J5I4</accession>
<dbReference type="GO" id="GO:0016323">
    <property type="term" value="C:basolateral plasma membrane"/>
    <property type="evidence" value="ECO:0007669"/>
    <property type="project" value="TreeGrafter"/>
</dbReference>
<feature type="transmembrane region" description="Helical" evidence="1">
    <location>
        <begin position="100"/>
        <end position="122"/>
    </location>
</feature>